<dbReference type="Proteomes" id="UP000261140">
    <property type="component" value="Unassembled WGS sequence"/>
</dbReference>
<dbReference type="GO" id="GO:0005886">
    <property type="term" value="C:plasma membrane"/>
    <property type="evidence" value="ECO:0007669"/>
    <property type="project" value="UniProtKB-SubCell"/>
</dbReference>
<evidence type="ECO:0000256" key="5">
    <source>
        <dbReference type="ARBA" id="ARBA00023136"/>
    </source>
</evidence>
<gene>
    <name evidence="7" type="ORF">CRH10_11380</name>
    <name evidence="9" type="ORF">DW905_14175</name>
    <name evidence="8" type="ORF">DWZ89_02865</name>
</gene>
<name>A0A291TCM9_9FIRM</name>
<evidence type="ECO:0000313" key="7">
    <source>
        <dbReference type="EMBL" id="ATL90849.1"/>
    </source>
</evidence>
<reference evidence="11 12" key="2">
    <citation type="submission" date="2018-08" db="EMBL/GenBank/DDBJ databases">
        <title>A genome reference for cultivated species of the human gut microbiota.</title>
        <authorList>
            <person name="Zou Y."/>
            <person name="Xue W."/>
            <person name="Luo G."/>
        </authorList>
    </citation>
    <scope>NUCLEOTIDE SEQUENCE [LARGE SCALE GENOMIC DNA]</scope>
    <source>
        <strain evidence="8 12">AF36-11AT</strain>
        <strain evidence="9 11">AM42-11AC</strain>
    </source>
</reference>
<evidence type="ECO:0000256" key="6">
    <source>
        <dbReference type="SAM" id="Phobius"/>
    </source>
</evidence>
<evidence type="ECO:0000256" key="3">
    <source>
        <dbReference type="ARBA" id="ARBA00022692"/>
    </source>
</evidence>
<feature type="transmembrane region" description="Helical" evidence="6">
    <location>
        <begin position="53"/>
        <end position="71"/>
    </location>
</feature>
<keyword evidence="4 6" id="KW-1133">Transmembrane helix</keyword>
<dbReference type="RefSeq" id="WP_098924607.1">
    <property type="nucleotide sequence ID" value="NZ_CAXSZA010000002.1"/>
</dbReference>
<evidence type="ECO:0000313" key="9">
    <source>
        <dbReference type="EMBL" id="RGC03339.1"/>
    </source>
</evidence>
<feature type="transmembrane region" description="Helical" evidence="6">
    <location>
        <begin position="307"/>
        <end position="325"/>
    </location>
</feature>
<keyword evidence="3 6" id="KW-0812">Transmembrane</keyword>
<keyword evidence="2" id="KW-1003">Cell membrane</keyword>
<dbReference type="EMBL" id="CP023819">
    <property type="protein sequence ID" value="ATL90849.1"/>
    <property type="molecule type" value="Genomic_DNA"/>
</dbReference>
<dbReference type="GO" id="GO:0022857">
    <property type="term" value="F:transmembrane transporter activity"/>
    <property type="evidence" value="ECO:0007669"/>
    <property type="project" value="InterPro"/>
</dbReference>
<evidence type="ECO:0000256" key="2">
    <source>
        <dbReference type="ARBA" id="ARBA00022475"/>
    </source>
</evidence>
<evidence type="ECO:0000256" key="1">
    <source>
        <dbReference type="ARBA" id="ARBA00004651"/>
    </source>
</evidence>
<evidence type="ECO:0000313" key="12">
    <source>
        <dbReference type="Proteomes" id="UP000261140"/>
    </source>
</evidence>
<dbReference type="AlphaFoldDB" id="A0A291TCM9"/>
<dbReference type="InterPro" id="IPR001851">
    <property type="entry name" value="ABC_transp_permease"/>
</dbReference>
<dbReference type="Proteomes" id="UP000261079">
    <property type="component" value="Unassembled WGS sequence"/>
</dbReference>
<proteinExistence type="predicted"/>
<dbReference type="Pfam" id="PF02653">
    <property type="entry name" value="BPD_transp_2"/>
    <property type="match status" value="1"/>
</dbReference>
<dbReference type="Proteomes" id="UP000223709">
    <property type="component" value="Chromosome"/>
</dbReference>
<protein>
    <submittedName>
        <fullName evidence="7">Beta-methylgalactoside transporter</fullName>
    </submittedName>
</protein>
<evidence type="ECO:0000313" key="8">
    <source>
        <dbReference type="EMBL" id="RGB72513.1"/>
    </source>
</evidence>
<feature type="transmembrane region" description="Helical" evidence="6">
    <location>
        <begin position="21"/>
        <end position="41"/>
    </location>
</feature>
<organism evidence="7 10">
    <name type="scientific">Faecalibacterium prausnitzii</name>
    <dbReference type="NCBI Taxonomy" id="853"/>
    <lineage>
        <taxon>Bacteria</taxon>
        <taxon>Bacillati</taxon>
        <taxon>Bacillota</taxon>
        <taxon>Clostridia</taxon>
        <taxon>Eubacteriales</taxon>
        <taxon>Oscillospiraceae</taxon>
        <taxon>Faecalibacterium</taxon>
    </lineage>
</organism>
<keyword evidence="5 6" id="KW-0472">Membrane</keyword>
<feature type="transmembrane region" description="Helical" evidence="6">
    <location>
        <begin position="176"/>
        <end position="197"/>
    </location>
</feature>
<evidence type="ECO:0000256" key="4">
    <source>
        <dbReference type="ARBA" id="ARBA00022989"/>
    </source>
</evidence>
<accession>A0A291TCM9</accession>
<dbReference type="PANTHER" id="PTHR32196">
    <property type="entry name" value="ABC TRANSPORTER PERMEASE PROTEIN YPHD-RELATED-RELATED"/>
    <property type="match status" value="1"/>
</dbReference>
<evidence type="ECO:0000313" key="11">
    <source>
        <dbReference type="Proteomes" id="UP000261079"/>
    </source>
</evidence>
<feature type="transmembrane region" description="Helical" evidence="6">
    <location>
        <begin position="78"/>
        <end position="100"/>
    </location>
</feature>
<evidence type="ECO:0000313" key="10">
    <source>
        <dbReference type="Proteomes" id="UP000223709"/>
    </source>
</evidence>
<dbReference type="CDD" id="cd06579">
    <property type="entry name" value="TM_PBP1_transp_AraH_like"/>
    <property type="match status" value="1"/>
</dbReference>
<feature type="transmembrane region" description="Helical" evidence="6">
    <location>
        <begin position="147"/>
        <end position="164"/>
    </location>
</feature>
<dbReference type="EMBL" id="QVEZ01000016">
    <property type="protein sequence ID" value="RGC03339.1"/>
    <property type="molecule type" value="Genomic_DNA"/>
</dbReference>
<dbReference type="PANTHER" id="PTHR32196:SF18">
    <property type="entry name" value="GALACTOSE_METHYL GALACTOSIDE IMPORT PERMEASE PROTEIN MGLC"/>
    <property type="match status" value="1"/>
</dbReference>
<sequence>MEATKKLTGKSVKKWLGNNAIIVLMLLVSLFVGIIHPNFFAPANLINLFKNVSIRYIIALGISGCLITTGNDLSAGRLAGFAACLACIFAQTEGAAGKFYPNMPSLPTPVVFILVIAICAIVGLCNGLVVSYLKVQPFIATLGMQQVVYGICLVYTGGTPIGSLNKNFTSLASNTILKVPVLIWIALVVAVCFWFLYNKTRHGKYMYAIGGNEAAAEVAGVNVYATKIRIYILASCMFGLAGCLLAAKSGGASVNTAMGYELDAIAASTIGGVSTTGGVGTVPGILVGVLVFELMKVALQFMNVNSSYTYIVQGLVIIVAVAIDIRKYLAKK</sequence>
<dbReference type="EMBL" id="QVEQ01000002">
    <property type="protein sequence ID" value="RGB72513.1"/>
    <property type="molecule type" value="Genomic_DNA"/>
</dbReference>
<reference evidence="7 10" key="1">
    <citation type="submission" date="2017-10" db="EMBL/GenBank/DDBJ databases">
        <title>Complete Genome Sequence of Faecalibacterium prausnitzii isolated from the gut of healthy adult Indian.</title>
        <authorList>
            <person name="Bag S."/>
            <person name="Ghosh T.S."/>
            <person name="Das B."/>
        </authorList>
    </citation>
    <scope>NUCLEOTIDE SEQUENCE [LARGE SCALE GENOMIC DNA]</scope>
    <source>
        <strain evidence="7 10">Indica</strain>
    </source>
</reference>
<feature type="transmembrane region" description="Helical" evidence="6">
    <location>
        <begin position="112"/>
        <end position="135"/>
    </location>
</feature>
<feature type="transmembrane region" description="Helical" evidence="6">
    <location>
        <begin position="230"/>
        <end position="247"/>
    </location>
</feature>
<comment type="subcellular location">
    <subcellularLocation>
        <location evidence="1">Cell membrane</location>
        <topology evidence="1">Multi-pass membrane protein</topology>
    </subcellularLocation>
</comment>